<reference evidence="9 10" key="1">
    <citation type="journal article" date="2012" name="Stand. Genomic Sci.">
        <title>Genome sequence of the halotolerant bacterium Corynebacterium halotolerans type strain YIM 70093(T) (= DSM 44683(T)).</title>
        <authorList>
            <person name="Ruckert C."/>
            <person name="Albersmeier A."/>
            <person name="Al-Dilaimi A."/>
            <person name="Niehaus K."/>
            <person name="Szczepanowski R."/>
            <person name="Kalinowski J."/>
        </authorList>
    </citation>
    <scope>NUCLEOTIDE SEQUENCE [LARGE SCALE GENOMIC DNA]</scope>
    <source>
        <strain evidence="9">YIM 70093</strain>
    </source>
</reference>
<proteinExistence type="inferred from homology"/>
<keyword evidence="4 7" id="KW-0658">Purine biosynthesis</keyword>
<name>M1N0S6_9CORY</name>
<comment type="similarity">
    <text evidence="7">Belongs to the PurK/PurT family.</text>
</comment>
<feature type="domain" description="ATP-grasp" evidence="8">
    <location>
        <begin position="123"/>
        <end position="317"/>
    </location>
</feature>
<feature type="binding site" evidence="7">
    <location>
        <begin position="198"/>
        <end position="201"/>
    </location>
    <ligand>
        <name>ATP</name>
        <dbReference type="ChEBI" id="CHEBI:30616"/>
    </ligand>
</feature>
<dbReference type="InterPro" id="IPR011761">
    <property type="entry name" value="ATP-grasp"/>
</dbReference>
<dbReference type="PROSITE" id="PS50975">
    <property type="entry name" value="ATP_GRASP"/>
    <property type="match status" value="1"/>
</dbReference>
<evidence type="ECO:0000256" key="4">
    <source>
        <dbReference type="ARBA" id="ARBA00022755"/>
    </source>
</evidence>
<keyword evidence="2 7" id="KW-0479">Metal-binding</keyword>
<dbReference type="eggNOG" id="COG0027">
    <property type="taxonomic scope" value="Bacteria"/>
</dbReference>
<dbReference type="GO" id="GO:0006189">
    <property type="term" value="P:'de novo' IMP biosynthetic process"/>
    <property type="evidence" value="ECO:0007669"/>
    <property type="project" value="UniProtKB-UniRule"/>
</dbReference>
<keyword evidence="6 7" id="KW-0460">Magnesium</keyword>
<dbReference type="Gene3D" id="3.30.1490.20">
    <property type="entry name" value="ATP-grasp fold, A domain"/>
    <property type="match status" value="1"/>
</dbReference>
<dbReference type="Gene3D" id="3.30.470.20">
    <property type="entry name" value="ATP-grasp fold, B domain"/>
    <property type="match status" value="1"/>
</dbReference>
<comment type="pathway">
    <text evidence="7">Purine metabolism; IMP biosynthesis via de novo pathway; N(2)-formyl-N(1)-(5-phospho-D-ribosyl)glycinamide from N(1)-(5-phospho-D-ribosyl)glycinamide (formate route): step 1/1.</text>
</comment>
<keyword evidence="10" id="KW-1185">Reference proteome</keyword>
<comment type="catalytic activity">
    <reaction evidence="7">
        <text>N(1)-(5-phospho-beta-D-ribosyl)glycinamide + formate + ATP = N(2)-formyl-N(1)-(5-phospho-beta-D-ribosyl)glycinamide + ADP + phosphate + H(+)</text>
        <dbReference type="Rhea" id="RHEA:24829"/>
        <dbReference type="ChEBI" id="CHEBI:15378"/>
        <dbReference type="ChEBI" id="CHEBI:15740"/>
        <dbReference type="ChEBI" id="CHEBI:30616"/>
        <dbReference type="ChEBI" id="CHEBI:43474"/>
        <dbReference type="ChEBI" id="CHEBI:143788"/>
        <dbReference type="ChEBI" id="CHEBI:147286"/>
        <dbReference type="ChEBI" id="CHEBI:456216"/>
        <dbReference type="EC" id="6.3.1.21"/>
    </reaction>
</comment>
<feature type="binding site" evidence="7">
    <location>
        <position position="85"/>
    </location>
    <ligand>
        <name>N(1)-(5-phospho-beta-D-ribosyl)glycinamide</name>
        <dbReference type="ChEBI" id="CHEBI:143788"/>
    </ligand>
</feature>
<evidence type="ECO:0000256" key="2">
    <source>
        <dbReference type="ARBA" id="ARBA00022723"/>
    </source>
</evidence>
<dbReference type="PANTHER" id="PTHR43055:SF1">
    <property type="entry name" value="FORMATE-DEPENDENT PHOSPHORIBOSYLGLYCINAMIDE FORMYLTRANSFERASE"/>
    <property type="match status" value="1"/>
</dbReference>
<feature type="binding site" evidence="7">
    <location>
        <begin position="371"/>
        <end position="372"/>
    </location>
    <ligand>
        <name>N(1)-(5-phospho-beta-D-ribosyl)glycinamide</name>
        <dbReference type="ChEBI" id="CHEBI:143788"/>
    </ligand>
</feature>
<dbReference type="Pfam" id="PF02222">
    <property type="entry name" value="ATP-grasp"/>
    <property type="match status" value="1"/>
</dbReference>
<keyword evidence="5 7" id="KW-0067">ATP-binding</keyword>
<sequence>MDIPDQIGTPLTPNATKVLLLGAGELGKELAISFQRLGVEVHAADRYEGAPAQQVAHVPHLVDVSDGAAVLSLVDRVRPDYVVSEVDRVAADALAEIEEAGTSCVVPSAKACSLTVGREKIRRMASEELGLPTTAYRLASTVEEYRAAVAEMGFPCIVKSTVSASGRSHSVVRSEGDVEPAWENSHRGPYADADVMVERFVNFDYELSLLAARSIDPATGRMATWFSEPIGHLHRDGDLVESWQPMEVNPRALENARSMAARITNALGGRGLFGVEMFVAGEDVYFSSVSPRPHETGMVTLSSQRFSEFDLHVRAVLGMPVDMTLTSPGACVLLHSSRESETVSYSGIAEALAVPEVDVRIFGKQGAYPRRRLGLVLATAEDVETARAQAREAAAAVTVNDGESDAD</sequence>
<dbReference type="SUPFAM" id="SSF56059">
    <property type="entry name" value="Glutathione synthetase ATP-binding domain-like"/>
    <property type="match status" value="1"/>
</dbReference>
<dbReference type="EC" id="6.3.1.21" evidence="7"/>
<dbReference type="Pfam" id="PF21244">
    <property type="entry name" value="PurT_C"/>
    <property type="match status" value="1"/>
</dbReference>
<dbReference type="HOGENOM" id="CLU_011534_1_3_11"/>
<dbReference type="GO" id="GO:0000287">
    <property type="term" value="F:magnesium ion binding"/>
    <property type="evidence" value="ECO:0007669"/>
    <property type="project" value="InterPro"/>
</dbReference>
<dbReference type="PATRIC" id="fig|1121362.3.peg.2548"/>
<dbReference type="HAMAP" id="MF_01643">
    <property type="entry name" value="PurT"/>
    <property type="match status" value="1"/>
</dbReference>
<evidence type="ECO:0000256" key="7">
    <source>
        <dbReference type="HAMAP-Rule" id="MF_01643"/>
    </source>
</evidence>
<keyword evidence="9" id="KW-0808">Transferase</keyword>
<dbReference type="InterPro" id="IPR013815">
    <property type="entry name" value="ATP_grasp_subdomain_1"/>
</dbReference>
<comment type="function">
    <text evidence="7">Involved in the de novo purine biosynthesis. Catalyzes the transfer of formate to 5-phospho-ribosyl-glycinamide (GAR), producing 5-phospho-ribosyl-N-formylglycinamide (FGAR). Formate is provided by PurU via hydrolysis of 10-formyl-tetrahydrofolate.</text>
</comment>
<organism evidence="9 10">
    <name type="scientific">Corynebacterium halotolerans YIM 70093 = DSM 44683</name>
    <dbReference type="NCBI Taxonomy" id="1121362"/>
    <lineage>
        <taxon>Bacteria</taxon>
        <taxon>Bacillati</taxon>
        <taxon>Actinomycetota</taxon>
        <taxon>Actinomycetes</taxon>
        <taxon>Mycobacteriales</taxon>
        <taxon>Corynebacteriaceae</taxon>
        <taxon>Corynebacterium</taxon>
    </lineage>
</organism>
<feature type="binding site" evidence="7">
    <location>
        <position position="159"/>
    </location>
    <ligand>
        <name>ATP</name>
        <dbReference type="ChEBI" id="CHEBI:30616"/>
    </ligand>
</feature>
<evidence type="ECO:0000256" key="1">
    <source>
        <dbReference type="ARBA" id="ARBA00022598"/>
    </source>
</evidence>
<dbReference type="NCBIfam" id="NF006766">
    <property type="entry name" value="PRK09288.1"/>
    <property type="match status" value="1"/>
</dbReference>
<dbReference type="SUPFAM" id="SSF51246">
    <property type="entry name" value="Rudiment single hybrid motif"/>
    <property type="match status" value="1"/>
</dbReference>
<dbReference type="UniPathway" id="UPA00074">
    <property type="reaction ID" value="UER00127"/>
</dbReference>
<evidence type="ECO:0000259" key="8">
    <source>
        <dbReference type="PROSITE" id="PS50975"/>
    </source>
</evidence>
<protein>
    <recommendedName>
        <fullName evidence="7">Formate-dependent phosphoribosylglycinamide formyltransferase</fullName>
        <ecNumber evidence="7">6.3.1.21</ecNumber>
    </recommendedName>
    <alternativeName>
        <fullName evidence="7">5'-phosphoribosylglycinamide transformylase 2</fullName>
    </alternativeName>
    <alternativeName>
        <fullName evidence="7">Formate-dependent GAR transformylase</fullName>
    </alternativeName>
    <alternativeName>
        <fullName evidence="7">GAR transformylase 2</fullName>
        <shortName evidence="7">GART 2</shortName>
    </alternativeName>
    <alternativeName>
        <fullName evidence="7">Non-folate glycinamide ribonucleotide transformylase</fullName>
    </alternativeName>
    <alternativeName>
        <fullName evidence="7">Phosphoribosylglycinamide formyltransferase 2</fullName>
    </alternativeName>
</protein>
<evidence type="ECO:0000256" key="5">
    <source>
        <dbReference type="ARBA" id="ARBA00022840"/>
    </source>
</evidence>
<comment type="subunit">
    <text evidence="7">Homodimer.</text>
</comment>
<dbReference type="Gene3D" id="3.40.50.20">
    <property type="match status" value="1"/>
</dbReference>
<keyword evidence="1 7" id="KW-0436">Ligase</keyword>
<dbReference type="GO" id="GO:0005829">
    <property type="term" value="C:cytosol"/>
    <property type="evidence" value="ECO:0007669"/>
    <property type="project" value="TreeGrafter"/>
</dbReference>
<evidence type="ECO:0000313" key="9">
    <source>
        <dbReference type="EMBL" id="AGF73504.1"/>
    </source>
</evidence>
<feature type="binding site" evidence="7">
    <location>
        <position position="206"/>
    </location>
    <ligand>
        <name>ATP</name>
        <dbReference type="ChEBI" id="CHEBI:30616"/>
    </ligand>
</feature>
<dbReference type="STRING" id="1121362.A605_12540"/>
<dbReference type="GO" id="GO:0043815">
    <property type="term" value="F:phosphoribosylglycinamide formyltransferase 2 activity"/>
    <property type="evidence" value="ECO:0007669"/>
    <property type="project" value="UniProtKB-UniRule"/>
</dbReference>
<dbReference type="AlphaFoldDB" id="M1N0S6"/>
<dbReference type="GO" id="GO:0005524">
    <property type="term" value="F:ATP binding"/>
    <property type="evidence" value="ECO:0007669"/>
    <property type="project" value="UniProtKB-UniRule"/>
</dbReference>
<feature type="binding site" evidence="7">
    <location>
        <begin position="25"/>
        <end position="26"/>
    </location>
    <ligand>
        <name>N(1)-(5-phospho-beta-D-ribosyl)glycinamide</name>
        <dbReference type="ChEBI" id="CHEBI:143788"/>
    </ligand>
</feature>
<dbReference type="OrthoDB" id="9804625at2"/>
<evidence type="ECO:0000256" key="6">
    <source>
        <dbReference type="ARBA" id="ARBA00022842"/>
    </source>
</evidence>
<dbReference type="InterPro" id="IPR054350">
    <property type="entry name" value="PurT/PurK_preATP-grasp"/>
</dbReference>
<evidence type="ECO:0000256" key="3">
    <source>
        <dbReference type="ARBA" id="ARBA00022741"/>
    </source>
</evidence>
<feature type="binding site" evidence="7">
    <location>
        <position position="364"/>
    </location>
    <ligand>
        <name>N(1)-(5-phospho-beta-D-ribosyl)glycinamide</name>
        <dbReference type="ChEBI" id="CHEBI:143788"/>
    </ligand>
</feature>
<feature type="binding site" evidence="7">
    <location>
        <position position="118"/>
    </location>
    <ligand>
        <name>ATP</name>
        <dbReference type="ChEBI" id="CHEBI:30616"/>
    </ligand>
</feature>
<gene>
    <name evidence="7 9" type="primary">purT</name>
    <name evidence="9" type="ORF">A605_12540</name>
</gene>
<evidence type="ECO:0000313" key="10">
    <source>
        <dbReference type="Proteomes" id="UP000011723"/>
    </source>
</evidence>
<dbReference type="GO" id="GO:0004644">
    <property type="term" value="F:phosphoribosylglycinamide formyltransferase activity"/>
    <property type="evidence" value="ECO:0007669"/>
    <property type="project" value="InterPro"/>
</dbReference>
<feature type="binding site" evidence="7">
    <location>
        <position position="276"/>
    </location>
    <ligand>
        <name>Mg(2+)</name>
        <dbReference type="ChEBI" id="CHEBI:18420"/>
    </ligand>
</feature>
<accession>M1N0S6</accession>
<keyword evidence="3 7" id="KW-0547">Nucleotide-binding</keyword>
<dbReference type="PANTHER" id="PTHR43055">
    <property type="entry name" value="FORMATE-DEPENDENT PHOSPHORIBOSYLGLYCINAMIDE FORMYLTRANSFERASE"/>
    <property type="match status" value="1"/>
</dbReference>
<dbReference type="Proteomes" id="UP000011723">
    <property type="component" value="Chromosome"/>
</dbReference>
<dbReference type="InterPro" id="IPR016185">
    <property type="entry name" value="PreATP-grasp_dom_sf"/>
</dbReference>
<dbReference type="SUPFAM" id="SSF52440">
    <property type="entry name" value="PreATP-grasp domain"/>
    <property type="match status" value="1"/>
</dbReference>
<dbReference type="InterPro" id="IPR005862">
    <property type="entry name" value="PurT"/>
</dbReference>
<dbReference type="InterPro" id="IPR011054">
    <property type="entry name" value="Rudment_hybrid_motif"/>
</dbReference>
<dbReference type="RefSeq" id="WP_015401919.1">
    <property type="nucleotide sequence ID" value="NC_020302.1"/>
</dbReference>
<dbReference type="KEGG" id="chn:A605_12540"/>
<dbReference type="EMBL" id="CP003697">
    <property type="protein sequence ID" value="AGF73504.1"/>
    <property type="molecule type" value="Genomic_DNA"/>
</dbReference>
<dbReference type="InterPro" id="IPR048740">
    <property type="entry name" value="PurT_C"/>
</dbReference>
<dbReference type="Pfam" id="PF22660">
    <property type="entry name" value="RS_preATP-grasp-like"/>
    <property type="match status" value="1"/>
</dbReference>
<comment type="caution">
    <text evidence="7">Lacks conserved residue(s) required for the propagation of feature annotation.</text>
</comment>
<dbReference type="InterPro" id="IPR003135">
    <property type="entry name" value="ATP-grasp_carboxylate-amine"/>
</dbReference>